<dbReference type="InterPro" id="IPR043128">
    <property type="entry name" value="Rev_trsase/Diguanyl_cyclase"/>
</dbReference>
<comment type="catalytic activity">
    <reaction evidence="2">
        <text>2 GTP = 3',3'-c-di-GMP + 2 diphosphate</text>
        <dbReference type="Rhea" id="RHEA:24898"/>
        <dbReference type="ChEBI" id="CHEBI:33019"/>
        <dbReference type="ChEBI" id="CHEBI:37565"/>
        <dbReference type="ChEBI" id="CHEBI:58805"/>
        <dbReference type="EC" id="2.7.7.65"/>
    </reaction>
</comment>
<dbReference type="Proteomes" id="UP001303211">
    <property type="component" value="Chromosome"/>
</dbReference>
<dbReference type="GO" id="GO:0052621">
    <property type="term" value="F:diguanylate cyclase activity"/>
    <property type="evidence" value="ECO:0007669"/>
    <property type="project" value="UniProtKB-EC"/>
</dbReference>
<dbReference type="EC" id="2.7.7.65" evidence="1"/>
<dbReference type="PANTHER" id="PTHR45138">
    <property type="entry name" value="REGULATORY COMPONENTS OF SENSORY TRANSDUCTION SYSTEM"/>
    <property type="match status" value="1"/>
</dbReference>
<feature type="transmembrane region" description="Helical" evidence="3">
    <location>
        <begin position="165"/>
        <end position="183"/>
    </location>
</feature>
<evidence type="ECO:0000256" key="3">
    <source>
        <dbReference type="SAM" id="Phobius"/>
    </source>
</evidence>
<gene>
    <name evidence="5" type="ORF">P4826_15075</name>
</gene>
<keyword evidence="3" id="KW-0472">Membrane</keyword>
<keyword evidence="3" id="KW-0812">Transmembrane</keyword>
<feature type="transmembrane region" description="Helical" evidence="3">
    <location>
        <begin position="228"/>
        <end position="248"/>
    </location>
</feature>
<evidence type="ECO:0000256" key="2">
    <source>
        <dbReference type="ARBA" id="ARBA00034247"/>
    </source>
</evidence>
<proteinExistence type="predicted"/>
<dbReference type="Gene3D" id="3.30.70.270">
    <property type="match status" value="1"/>
</dbReference>
<dbReference type="SUPFAM" id="SSF55073">
    <property type="entry name" value="Nucleotide cyclase"/>
    <property type="match status" value="1"/>
</dbReference>
<dbReference type="PANTHER" id="PTHR45138:SF9">
    <property type="entry name" value="DIGUANYLATE CYCLASE DGCM-RELATED"/>
    <property type="match status" value="1"/>
</dbReference>
<dbReference type="SMART" id="SM00267">
    <property type="entry name" value="GGDEF"/>
    <property type="match status" value="1"/>
</dbReference>
<dbReference type="PROSITE" id="PS50887">
    <property type="entry name" value="GGDEF"/>
    <property type="match status" value="1"/>
</dbReference>
<name>A0ABZ0J267_9BURK</name>
<feature type="transmembrane region" description="Helical" evidence="3">
    <location>
        <begin position="123"/>
        <end position="145"/>
    </location>
</feature>
<dbReference type="InterPro" id="IPR029787">
    <property type="entry name" value="Nucleotide_cyclase"/>
</dbReference>
<protein>
    <recommendedName>
        <fullName evidence="1">diguanylate cyclase</fullName>
        <ecNumber evidence="1">2.7.7.65</ecNumber>
    </recommendedName>
</protein>
<keyword evidence="6" id="KW-1185">Reference proteome</keyword>
<keyword evidence="5" id="KW-0808">Transferase</keyword>
<evidence type="ECO:0000256" key="1">
    <source>
        <dbReference type="ARBA" id="ARBA00012528"/>
    </source>
</evidence>
<dbReference type="RefSeq" id="WP_317701190.1">
    <property type="nucleotide sequence ID" value="NZ_CP136921.1"/>
</dbReference>
<accession>A0ABZ0J267</accession>
<evidence type="ECO:0000313" key="6">
    <source>
        <dbReference type="Proteomes" id="UP001303211"/>
    </source>
</evidence>
<keyword evidence="5" id="KW-0548">Nucleotidyltransferase</keyword>
<dbReference type="InterPro" id="IPR050469">
    <property type="entry name" value="Diguanylate_Cyclase"/>
</dbReference>
<dbReference type="NCBIfam" id="TIGR00254">
    <property type="entry name" value="GGDEF"/>
    <property type="match status" value="1"/>
</dbReference>
<feature type="transmembrane region" description="Helical" evidence="3">
    <location>
        <begin position="268"/>
        <end position="291"/>
    </location>
</feature>
<evidence type="ECO:0000259" key="4">
    <source>
        <dbReference type="PROSITE" id="PS50887"/>
    </source>
</evidence>
<keyword evidence="3" id="KW-1133">Transmembrane helix</keyword>
<feature type="transmembrane region" description="Helical" evidence="3">
    <location>
        <begin position="195"/>
        <end position="216"/>
    </location>
</feature>
<dbReference type="EMBL" id="CP136921">
    <property type="protein sequence ID" value="WOO31716.1"/>
    <property type="molecule type" value="Genomic_DNA"/>
</dbReference>
<feature type="transmembrane region" description="Helical" evidence="3">
    <location>
        <begin position="90"/>
        <end position="111"/>
    </location>
</feature>
<dbReference type="CDD" id="cd01949">
    <property type="entry name" value="GGDEF"/>
    <property type="match status" value="1"/>
</dbReference>
<dbReference type="Pfam" id="PF00990">
    <property type="entry name" value="GGDEF"/>
    <property type="match status" value="1"/>
</dbReference>
<reference evidence="5 6" key="1">
    <citation type="submission" date="2023-03" db="EMBL/GenBank/DDBJ databases">
        <title>Diaphorobacter basophil sp. nov., isolated from a sewage-treatment plant.</title>
        <authorList>
            <person name="Yang K."/>
        </authorList>
    </citation>
    <scope>NUCLEOTIDE SEQUENCE [LARGE SCALE GENOMIC DNA]</scope>
    <source>
        <strain evidence="5 6">Y-1</strain>
    </source>
</reference>
<sequence>MSTPPIATQQSAAPWRDPLLLLASVFAACLLGIASRPAGYSAAIWPANAVLLGLLLRNPSWARGPTAWICALVGYLTADMLTGAPWLRALGMNGANLLGVAVGWLFFRPYAASIVGFTRQRAVLTLLAGSSVAALGSALPATPVMQWAFASQAWTDMLMWLSSEMYNLLLFLPLVLAAPRGWFWQWDWARLLRPLRQAGVAPLLALLACEALAYFVNGPGMLGFAVPALVWCAMAYGVFPITVLNLLVCSWKTAVAALDTISFLPDQLAAVTSFRLGMALLSLAPLAVAVAHQLRSQTLSQLQQAVDHDHLTGALSRRKLMEQGARLVQRLHQQGAPVAVLLMDLDHFKRINDSHGHAQGDTVLREFAALVQRNLRPQDLFGRIGGEEFALILPATAASHAQLIGERLRSQLREHPFRLQDGSALQVTLSVGLHATQPPSQQHSLERLLAWADAALYQAKALGRDQVRGHWADQG</sequence>
<organism evidence="5 6">
    <name type="scientific">Diaphorobacter limosus</name>
    <dbReference type="NCBI Taxonomy" id="3036128"/>
    <lineage>
        <taxon>Bacteria</taxon>
        <taxon>Pseudomonadati</taxon>
        <taxon>Pseudomonadota</taxon>
        <taxon>Betaproteobacteria</taxon>
        <taxon>Burkholderiales</taxon>
        <taxon>Comamonadaceae</taxon>
        <taxon>Diaphorobacter</taxon>
    </lineage>
</organism>
<feature type="domain" description="GGDEF" evidence="4">
    <location>
        <begin position="336"/>
        <end position="472"/>
    </location>
</feature>
<dbReference type="InterPro" id="IPR000160">
    <property type="entry name" value="GGDEF_dom"/>
</dbReference>
<evidence type="ECO:0000313" key="5">
    <source>
        <dbReference type="EMBL" id="WOO31716.1"/>
    </source>
</evidence>